<gene>
    <name evidence="1" type="ORF">Fmac_018617</name>
</gene>
<accession>A0ABD1M5L5</accession>
<evidence type="ECO:0000313" key="2">
    <source>
        <dbReference type="Proteomes" id="UP001603857"/>
    </source>
</evidence>
<keyword evidence="2" id="KW-1185">Reference proteome</keyword>
<evidence type="ECO:0000313" key="1">
    <source>
        <dbReference type="EMBL" id="KAL2331036.1"/>
    </source>
</evidence>
<dbReference type="AlphaFoldDB" id="A0ABD1M5L5"/>
<dbReference type="Proteomes" id="UP001603857">
    <property type="component" value="Unassembled WGS sequence"/>
</dbReference>
<name>A0ABD1M5L5_9FABA</name>
<comment type="caution">
    <text evidence="1">The sequence shown here is derived from an EMBL/GenBank/DDBJ whole genome shotgun (WGS) entry which is preliminary data.</text>
</comment>
<proteinExistence type="predicted"/>
<sequence length="138" mass="15505">MRVNHYYLISRSLLQLLRFSTVHLHLFSTRAVTHLIVSGYIFGALHDPSDTFSKWPYDGFSWADHGIIQSISGHPTVVTKVIPFFSPRIVISAVYPALILFPAEKKKPILYEGDVAAADLLAVAKGVVYQKVEEVEQH</sequence>
<reference evidence="1 2" key="1">
    <citation type="submission" date="2024-08" db="EMBL/GenBank/DDBJ databases">
        <title>Insights into the chromosomal genome structure of Flemingia macrophylla.</title>
        <authorList>
            <person name="Ding Y."/>
            <person name="Zhao Y."/>
            <person name="Bi W."/>
            <person name="Wu M."/>
            <person name="Zhao G."/>
            <person name="Gong Y."/>
            <person name="Li W."/>
            <person name="Zhang P."/>
        </authorList>
    </citation>
    <scope>NUCLEOTIDE SEQUENCE [LARGE SCALE GENOMIC DNA]</scope>
    <source>
        <strain evidence="1">DYQJB</strain>
        <tissue evidence="1">Leaf</tissue>
    </source>
</reference>
<organism evidence="1 2">
    <name type="scientific">Flemingia macrophylla</name>
    <dbReference type="NCBI Taxonomy" id="520843"/>
    <lineage>
        <taxon>Eukaryota</taxon>
        <taxon>Viridiplantae</taxon>
        <taxon>Streptophyta</taxon>
        <taxon>Embryophyta</taxon>
        <taxon>Tracheophyta</taxon>
        <taxon>Spermatophyta</taxon>
        <taxon>Magnoliopsida</taxon>
        <taxon>eudicotyledons</taxon>
        <taxon>Gunneridae</taxon>
        <taxon>Pentapetalae</taxon>
        <taxon>rosids</taxon>
        <taxon>fabids</taxon>
        <taxon>Fabales</taxon>
        <taxon>Fabaceae</taxon>
        <taxon>Papilionoideae</taxon>
        <taxon>50 kb inversion clade</taxon>
        <taxon>NPAAA clade</taxon>
        <taxon>indigoferoid/millettioid clade</taxon>
        <taxon>Phaseoleae</taxon>
        <taxon>Flemingia</taxon>
    </lineage>
</organism>
<dbReference type="EMBL" id="JBGMDY010000006">
    <property type="protein sequence ID" value="KAL2331036.1"/>
    <property type="molecule type" value="Genomic_DNA"/>
</dbReference>
<protein>
    <submittedName>
        <fullName evidence="1">Uncharacterized protein</fullName>
    </submittedName>
</protein>